<dbReference type="SUPFAM" id="SSF53920">
    <property type="entry name" value="Fe-only hydrogenase"/>
    <property type="match status" value="1"/>
</dbReference>
<dbReference type="NCBIfam" id="TIGR02512">
    <property type="entry name" value="FeFe_hydrog_A"/>
    <property type="match status" value="1"/>
</dbReference>
<sequence length="472" mass="51602">MPNSASLINIDAELCTGCRRCAAVCPVDAILGEPGRPQTIDDHRCVVCGQCVQICTAYAPASRSGDDDHVHKRLQRGQLSSVREPLFAAYSTGQVLKVKRALADPKLYKVVQCAPAIRVSLAEEFGLPMGTLTPGKMASALRRLNFDRIYDTNFGADVTIMEEGSELIGRVLSAERLPMFTSCCPAWVKYAETEAPELLEHLSSCKSPMQMVGALVKTYGAKLEGVDPANIYSVAVMPCTCKEFECSREEMEVNGHREVDVVITTRELAQLIKDAGIDFVNLPDEPFDSPLGKYSGAGSIFGVTGGVMEAAIRTGYELITKEKIPSLQLDFIRGEEGVRTAAVQVGKLELKVAVVAGLKYVGGILKQVQEGTCPYHFIEVMACPEGCVSGGGQPKLLLETLRKQAYQARKSSVYRHDHQQQVRKSHENPAIIKLYEDFLGEPLGHVSHNLLHTAFHSRKRTASHSHSNVKED</sequence>
<evidence type="ECO:0000256" key="1">
    <source>
        <dbReference type="ARBA" id="ARBA00022723"/>
    </source>
</evidence>
<feature type="domain" description="4Fe-4S ferredoxin-type" evidence="4">
    <location>
        <begin position="36"/>
        <end position="65"/>
    </location>
</feature>
<dbReference type="RefSeq" id="WP_375528503.1">
    <property type="nucleotide sequence ID" value="NZ_JBHILM010000049.1"/>
</dbReference>
<dbReference type="Pfam" id="PF02906">
    <property type="entry name" value="Fe_hyd_lg_C"/>
    <property type="match status" value="1"/>
</dbReference>
<evidence type="ECO:0000259" key="4">
    <source>
        <dbReference type="PROSITE" id="PS51379"/>
    </source>
</evidence>
<organism evidence="5 6">
    <name type="scientific">Paenibacillus terreus</name>
    <dbReference type="NCBI Taxonomy" id="1387834"/>
    <lineage>
        <taxon>Bacteria</taxon>
        <taxon>Bacillati</taxon>
        <taxon>Bacillota</taxon>
        <taxon>Bacilli</taxon>
        <taxon>Bacillales</taxon>
        <taxon>Paenibacillaceae</taxon>
        <taxon>Paenibacillus</taxon>
    </lineage>
</organism>
<dbReference type="InterPro" id="IPR017896">
    <property type="entry name" value="4Fe4S_Fe-S-bd"/>
</dbReference>
<dbReference type="InterPro" id="IPR003149">
    <property type="entry name" value="Fe_hydrogenase_ssu"/>
</dbReference>
<dbReference type="Pfam" id="PF13237">
    <property type="entry name" value="Fer4_10"/>
    <property type="match status" value="1"/>
</dbReference>
<dbReference type="Proteomes" id="UP001580407">
    <property type="component" value="Unassembled WGS sequence"/>
</dbReference>
<dbReference type="PANTHER" id="PTHR11615">
    <property type="entry name" value="NITRATE, FORMATE, IRON DEHYDROGENASE"/>
    <property type="match status" value="1"/>
</dbReference>
<accession>A0ABV5BGK1</accession>
<dbReference type="InterPro" id="IPR009016">
    <property type="entry name" value="Fe_hydrogenase"/>
</dbReference>
<dbReference type="InterPro" id="IPR050340">
    <property type="entry name" value="Cytosolic_Fe-S_CAF"/>
</dbReference>
<dbReference type="Pfam" id="PF02256">
    <property type="entry name" value="Fe_hyd_SSU"/>
    <property type="match status" value="1"/>
</dbReference>
<proteinExistence type="predicted"/>
<evidence type="ECO:0000313" key="5">
    <source>
        <dbReference type="EMBL" id="MFB5684838.1"/>
    </source>
</evidence>
<evidence type="ECO:0000256" key="2">
    <source>
        <dbReference type="ARBA" id="ARBA00023004"/>
    </source>
</evidence>
<dbReference type="SUPFAM" id="SSF54862">
    <property type="entry name" value="4Fe-4S ferredoxins"/>
    <property type="match status" value="1"/>
</dbReference>
<name>A0ABV5BGK1_9BACL</name>
<protein>
    <submittedName>
        <fullName evidence="5">[FeFe] hydrogenase, group A</fullName>
    </submittedName>
</protein>
<evidence type="ECO:0000256" key="3">
    <source>
        <dbReference type="ARBA" id="ARBA00023014"/>
    </source>
</evidence>
<keyword evidence="2" id="KW-0408">Iron</keyword>
<evidence type="ECO:0000313" key="6">
    <source>
        <dbReference type="Proteomes" id="UP001580407"/>
    </source>
</evidence>
<dbReference type="Gene3D" id="4.10.260.20">
    <property type="entry name" value="Iron hydrogenase, small subunit"/>
    <property type="match status" value="1"/>
</dbReference>
<comment type="caution">
    <text evidence="5">The sequence shown here is derived from an EMBL/GenBank/DDBJ whole genome shotgun (WGS) entry which is preliminary data.</text>
</comment>
<dbReference type="Gene3D" id="3.30.70.20">
    <property type="match status" value="1"/>
</dbReference>
<dbReference type="PROSITE" id="PS51379">
    <property type="entry name" value="4FE4S_FER_2"/>
    <property type="match status" value="2"/>
</dbReference>
<dbReference type="Gene3D" id="3.40.950.10">
    <property type="entry name" value="Fe-only Hydrogenase (Larger Subunit), Chain L, domain 3"/>
    <property type="match status" value="1"/>
</dbReference>
<reference evidence="5 6" key="1">
    <citation type="submission" date="2024-09" db="EMBL/GenBank/DDBJ databases">
        <authorList>
            <person name="Ruan L."/>
        </authorList>
    </citation>
    <scope>NUCLEOTIDE SEQUENCE [LARGE SCALE GENOMIC DNA]</scope>
    <source>
        <strain evidence="5 6">D33</strain>
    </source>
</reference>
<dbReference type="PROSITE" id="PS00198">
    <property type="entry name" value="4FE4S_FER_1"/>
    <property type="match status" value="1"/>
</dbReference>
<feature type="domain" description="4Fe-4S ferredoxin-type" evidence="4">
    <location>
        <begin position="6"/>
        <end position="35"/>
    </location>
</feature>
<dbReference type="InterPro" id="IPR036991">
    <property type="entry name" value="Fe_hydrogenase_ssu_sf"/>
</dbReference>
<dbReference type="InterPro" id="IPR017900">
    <property type="entry name" value="4Fe4S_Fe_S_CS"/>
</dbReference>
<dbReference type="EMBL" id="JBHILM010000049">
    <property type="protein sequence ID" value="MFB5684838.1"/>
    <property type="molecule type" value="Genomic_DNA"/>
</dbReference>
<dbReference type="SMART" id="SM00902">
    <property type="entry name" value="Fe_hyd_SSU"/>
    <property type="match status" value="1"/>
</dbReference>
<dbReference type="InterPro" id="IPR013352">
    <property type="entry name" value="Fe_hydrogenase_subset"/>
</dbReference>
<dbReference type="InterPro" id="IPR004108">
    <property type="entry name" value="Fe_hydrogenase_lsu_C"/>
</dbReference>
<dbReference type="Gene3D" id="3.40.50.1780">
    <property type="match status" value="1"/>
</dbReference>
<keyword evidence="1" id="KW-0479">Metal-binding</keyword>
<gene>
    <name evidence="5" type="ORF">ACE3NQ_28415</name>
</gene>
<keyword evidence="6" id="KW-1185">Reference proteome</keyword>
<keyword evidence="3" id="KW-0411">Iron-sulfur</keyword>